<evidence type="ECO:0008006" key="3">
    <source>
        <dbReference type="Google" id="ProtNLM"/>
    </source>
</evidence>
<name>A0A8S1QYS0_9CILI</name>
<proteinExistence type="predicted"/>
<dbReference type="Proteomes" id="UP000692954">
    <property type="component" value="Unassembled WGS sequence"/>
</dbReference>
<dbReference type="AlphaFoldDB" id="A0A8S1QYS0"/>
<reference evidence="1" key="1">
    <citation type="submission" date="2021-01" db="EMBL/GenBank/DDBJ databases">
        <authorList>
            <consortium name="Genoscope - CEA"/>
            <person name="William W."/>
        </authorList>
    </citation>
    <scope>NUCLEOTIDE SEQUENCE</scope>
</reference>
<sequence length="488" mass="57903">MRKEPLKLLLEDNDLEIIKAKTFDSHSQRNATSFYSNISDEHEQFSDGKRYQCDSSYSSSSLHSSRTLADETLLQNYQKRLDPEILSEQAKFVFLIGNQSSEEWIVNFNEKCLKVNQFFKESLFNSLLLTAFNDDDCKLKRKLVLTLDYFTNLITFTFFLIWKWIQNENQQDMSQFVSNCNSITEFIVLMITLRINEFRVEWQLITIIEQIIQPFHEKQILKECSETFRSYLSVGLFQSKIVTQRVKRTSVLPWTTDEVAFVLSFMSQSFYAGLQLKNVIVKGGLNNYFRRINTISQFIIYSVVRSPNKHDRQDALGYWIELAEKLQSNYDLEGLFIVYKYGIQLLLKDYIGTMPILFRDQNRIPRINTFYEEHIKSNFNEILKNEHQFYIPSFHKIITQIKRLEQQVKMNKTFFDQISDILFQLVQISKRQYKLHQQMSAKISDNEEQIIHYFIKGIEKELEVNLQIPLDKETLVYIELIKLAKNTN</sequence>
<keyword evidence="2" id="KW-1185">Reference proteome</keyword>
<comment type="caution">
    <text evidence="1">The sequence shown here is derived from an EMBL/GenBank/DDBJ whole genome shotgun (WGS) entry which is preliminary data.</text>
</comment>
<evidence type="ECO:0000313" key="2">
    <source>
        <dbReference type="Proteomes" id="UP000692954"/>
    </source>
</evidence>
<dbReference type="OrthoDB" id="292372at2759"/>
<protein>
    <recommendedName>
        <fullName evidence="3">Ras-GEF domain-containing protein</fullName>
    </recommendedName>
</protein>
<accession>A0A8S1QYS0</accession>
<organism evidence="1 2">
    <name type="scientific">Paramecium sonneborni</name>
    <dbReference type="NCBI Taxonomy" id="65129"/>
    <lineage>
        <taxon>Eukaryota</taxon>
        <taxon>Sar</taxon>
        <taxon>Alveolata</taxon>
        <taxon>Ciliophora</taxon>
        <taxon>Intramacronucleata</taxon>
        <taxon>Oligohymenophorea</taxon>
        <taxon>Peniculida</taxon>
        <taxon>Parameciidae</taxon>
        <taxon>Paramecium</taxon>
    </lineage>
</organism>
<dbReference type="EMBL" id="CAJJDN010000125">
    <property type="protein sequence ID" value="CAD8120315.1"/>
    <property type="molecule type" value="Genomic_DNA"/>
</dbReference>
<gene>
    <name evidence="1" type="ORF">PSON_ATCC_30995.1.T1250132</name>
</gene>
<evidence type="ECO:0000313" key="1">
    <source>
        <dbReference type="EMBL" id="CAD8120315.1"/>
    </source>
</evidence>